<keyword evidence="2" id="KW-0812">Transmembrane</keyword>
<protein>
    <recommendedName>
        <fullName evidence="3">ABC1 atypical kinase-like domain-containing protein</fullName>
    </recommendedName>
</protein>
<dbReference type="PANTHER" id="PTHR45890:SF1">
    <property type="entry name" value="AARF DOMAIN CONTAINING KINASE 2"/>
    <property type="match status" value="1"/>
</dbReference>
<evidence type="ECO:0000259" key="3">
    <source>
        <dbReference type="Pfam" id="PF03109"/>
    </source>
</evidence>
<dbReference type="InterPro" id="IPR044095">
    <property type="entry name" value="ADCK2_dom"/>
</dbReference>
<dbReference type="SUPFAM" id="SSF56112">
    <property type="entry name" value="Protein kinase-like (PK-like)"/>
    <property type="match status" value="1"/>
</dbReference>
<reference evidence="4" key="1">
    <citation type="submission" date="2023-03" db="EMBL/GenBank/DDBJ databases">
        <title>Mating type loci evolution in Malassezia.</title>
        <authorList>
            <person name="Coelho M.A."/>
        </authorList>
    </citation>
    <scope>NUCLEOTIDE SEQUENCE</scope>
    <source>
        <strain evidence="4">CBS 11721</strain>
    </source>
</reference>
<proteinExistence type="inferred from homology"/>
<dbReference type="CDD" id="cd13971">
    <property type="entry name" value="ADCK2-like"/>
    <property type="match status" value="1"/>
</dbReference>
<dbReference type="Proteomes" id="UP001219933">
    <property type="component" value="Chromosome 2"/>
</dbReference>
<dbReference type="Pfam" id="PF03109">
    <property type="entry name" value="ABC1"/>
    <property type="match status" value="1"/>
</dbReference>
<sequence length="622" mass="69778">MVVFVSVRPGGIAAIATAVAAAAAATAYALKKNRVEETLYGTEIDEEPPIPPEPPANEHPVLRILVTYVVEPLGILKRFIYLALLFSPVILLAPIVFFGKRRTYMRRGVKICGERAGALWWFDLLVAQMERAGPTFVKLGQWAGSRHDLFPDELCARFSKLHSSNKPHSMKHTRRVIERVFNRQFEEVFTEFDTTPLGIGAVGQVYRGKLRKESFDVEDMPTDVAIKVLHPKVHKTIRRDLEIMRIFAAVINALPGMQWVSLPEEVSIFSDLMLSQLNLRHEALNLERFRHNFKDSGGVISFPKPFMPFCTTDLLIEQHIDAVPLHFFIDYGSEAYDRRIAALGLNAFLKMLLLDNFTHADLHTGNIMVRFYKPSEGGVIRRTLKRIVRRVDPDAVARDAPRTANDSVVDGILATTKDEDAWNAELEDLDEQGYCPELIFLDAGLVSELSTTNRANFIDLFAALTSFDGHRAGSLMIDRCRTPQLVVDADGFIAKIERIINNLRGETFSLSKMQIGEVLGEVLSAVREHHVKMEPDFVNTVLSCVILEGIGRRLDPDLDLFRSSIPILLSLGCRLSIGDAESSHLMGMAKVWLYAEARSLLASFTTSRAVVDAFVRYGWISE</sequence>
<evidence type="ECO:0000313" key="4">
    <source>
        <dbReference type="EMBL" id="WFD34508.1"/>
    </source>
</evidence>
<dbReference type="InterPro" id="IPR052402">
    <property type="entry name" value="ADCK_kinase"/>
</dbReference>
<keyword evidence="2" id="KW-0472">Membrane</keyword>
<evidence type="ECO:0000313" key="5">
    <source>
        <dbReference type="Proteomes" id="UP001219933"/>
    </source>
</evidence>
<dbReference type="GO" id="GO:0005739">
    <property type="term" value="C:mitochondrion"/>
    <property type="evidence" value="ECO:0007669"/>
    <property type="project" value="TreeGrafter"/>
</dbReference>
<gene>
    <name evidence="4" type="ORF">MCUN1_001349</name>
</gene>
<evidence type="ECO:0000256" key="2">
    <source>
        <dbReference type="SAM" id="Phobius"/>
    </source>
</evidence>
<dbReference type="EMBL" id="CP119878">
    <property type="protein sequence ID" value="WFD34508.1"/>
    <property type="molecule type" value="Genomic_DNA"/>
</dbReference>
<organism evidence="4 5">
    <name type="scientific">Malassezia cuniculi</name>
    <dbReference type="NCBI Taxonomy" id="948313"/>
    <lineage>
        <taxon>Eukaryota</taxon>
        <taxon>Fungi</taxon>
        <taxon>Dikarya</taxon>
        <taxon>Basidiomycota</taxon>
        <taxon>Ustilaginomycotina</taxon>
        <taxon>Malasseziomycetes</taxon>
        <taxon>Malasseziales</taxon>
        <taxon>Malasseziaceae</taxon>
        <taxon>Malassezia</taxon>
    </lineage>
</organism>
<dbReference type="InterPro" id="IPR011009">
    <property type="entry name" value="Kinase-like_dom_sf"/>
</dbReference>
<feature type="transmembrane region" description="Helical" evidence="2">
    <location>
        <begin position="79"/>
        <end position="98"/>
    </location>
</feature>
<keyword evidence="5" id="KW-1185">Reference proteome</keyword>
<evidence type="ECO:0000256" key="1">
    <source>
        <dbReference type="ARBA" id="ARBA00009670"/>
    </source>
</evidence>
<dbReference type="InterPro" id="IPR004147">
    <property type="entry name" value="ABC1_dom"/>
</dbReference>
<feature type="domain" description="ABC1 atypical kinase-like" evidence="3">
    <location>
        <begin position="160"/>
        <end position="370"/>
    </location>
</feature>
<dbReference type="PANTHER" id="PTHR45890">
    <property type="entry name" value="AARF DOMAIN CONTAINING KINASE 2 (PREDICTED)"/>
    <property type="match status" value="1"/>
</dbReference>
<name>A0AAF0EXM8_9BASI</name>
<accession>A0AAF0EXM8</accession>
<comment type="similarity">
    <text evidence="1">Belongs to the protein kinase superfamily. ADCK protein kinase family.</text>
</comment>
<keyword evidence="2" id="KW-1133">Transmembrane helix</keyword>
<dbReference type="AlphaFoldDB" id="A0AAF0EXM8"/>